<dbReference type="SUPFAM" id="SSF53098">
    <property type="entry name" value="Ribonuclease H-like"/>
    <property type="match status" value="1"/>
</dbReference>
<dbReference type="PANTHER" id="PTHR45749">
    <property type="match status" value="1"/>
</dbReference>
<dbReference type="InterPro" id="IPR008906">
    <property type="entry name" value="HATC_C_dom"/>
</dbReference>
<dbReference type="Proteomes" id="UP000663864">
    <property type="component" value="Unassembled WGS sequence"/>
</dbReference>
<dbReference type="Pfam" id="PF05699">
    <property type="entry name" value="Dimer_Tnp_hAT"/>
    <property type="match status" value="1"/>
</dbReference>
<feature type="compositionally biased region" description="Polar residues" evidence="1">
    <location>
        <begin position="8"/>
        <end position="20"/>
    </location>
</feature>
<sequence length="681" mass="76233">MEDDDQIPNPSSTSAATQTVLSETSNLLSTVGSSGSVDADSIPTYDHFVLKSSSPKISSLSSTSLTPIITSSLSINTSLPDPSLQLVSSSIPSSPLPIDNHCSIADQLSQPVSPSISLTSSTSPSLLPIDSCRSSTDPLSQPVSPSSPLSFLASLDISRSSADPPTQPMLPSYKINNENRSFRNQWIANRPWLEYSIDADRLKNKSYALLAAESRDVAGHQQMSVVLRVIDDEKTKSTNYFIQEFLLGLIALHSLDTRSLANAIVEILKKYNIDLNLLIALCFDGASIMGGKNAGVQAILREKFMPKASYIHCHVHRLNLVIVDVCVSISYVSEFYSVIKKIHNYFTASSVTNERFRDAQNQLKLVHTNLKLWAHIRWDSRWTSIDAILKNYQVIILAFDDLIKDGGDRAVDLLGPIKILSDKSKAKTLDYGKAQQLILSIIEELTLSRDEKSFEQLFQTIAIFCKQNSINLNDRPRQHRKRAVSIRFKDSIIISTVGQRDDSLNEQYYKTHIYYQLIDNILVELKDRFSSKNLHILSSVSSLCPDSDTFLHFDSLKPFADHLNFDRGVLSNELVVVKPMLQKKSLATIIDLYQELYPFRQAFPTLVALIESAITIPVSSTTCERTFSKMKLIKTTVRNTMSDDRLSDLCLLAVERDIDVNFEELIDKFSDIHKNSRIMLK</sequence>
<feature type="region of interest" description="Disordered" evidence="1">
    <location>
        <begin position="1"/>
        <end position="20"/>
    </location>
</feature>
<protein>
    <recommendedName>
        <fullName evidence="2">HAT C-terminal dimerisation domain-containing protein</fullName>
    </recommendedName>
</protein>
<name>A0A815C6V4_9BILA</name>
<gene>
    <name evidence="3" type="ORF">ZHD862_LOCUS26876</name>
</gene>
<reference evidence="3" key="1">
    <citation type="submission" date="2021-02" db="EMBL/GenBank/DDBJ databases">
        <authorList>
            <person name="Nowell W R."/>
        </authorList>
    </citation>
    <scope>NUCLEOTIDE SEQUENCE</scope>
</reference>
<dbReference type="GO" id="GO:0046983">
    <property type="term" value="F:protein dimerization activity"/>
    <property type="evidence" value="ECO:0007669"/>
    <property type="project" value="InterPro"/>
</dbReference>
<feature type="domain" description="HAT C-terminal dimerisation" evidence="2">
    <location>
        <begin position="599"/>
        <end position="657"/>
    </location>
</feature>
<comment type="caution">
    <text evidence="3">The sequence shown here is derived from an EMBL/GenBank/DDBJ whole genome shotgun (WGS) entry which is preliminary data.</text>
</comment>
<proteinExistence type="predicted"/>
<evidence type="ECO:0000259" key="2">
    <source>
        <dbReference type="Pfam" id="PF05699"/>
    </source>
</evidence>
<dbReference type="InterPro" id="IPR012337">
    <property type="entry name" value="RNaseH-like_sf"/>
</dbReference>
<dbReference type="PANTHER" id="PTHR45749:SF37">
    <property type="entry name" value="OS05G0311600 PROTEIN"/>
    <property type="match status" value="1"/>
</dbReference>
<evidence type="ECO:0000313" key="4">
    <source>
        <dbReference type="Proteomes" id="UP000663864"/>
    </source>
</evidence>
<dbReference type="AlphaFoldDB" id="A0A815C6V4"/>
<accession>A0A815C6V4</accession>
<evidence type="ECO:0000256" key="1">
    <source>
        <dbReference type="SAM" id="MobiDB-lite"/>
    </source>
</evidence>
<dbReference type="EMBL" id="CAJNOT010002060">
    <property type="protein sequence ID" value="CAF1279987.1"/>
    <property type="molecule type" value="Genomic_DNA"/>
</dbReference>
<organism evidence="3 4">
    <name type="scientific">Rotaria sordida</name>
    <dbReference type="NCBI Taxonomy" id="392033"/>
    <lineage>
        <taxon>Eukaryota</taxon>
        <taxon>Metazoa</taxon>
        <taxon>Spiralia</taxon>
        <taxon>Gnathifera</taxon>
        <taxon>Rotifera</taxon>
        <taxon>Eurotatoria</taxon>
        <taxon>Bdelloidea</taxon>
        <taxon>Philodinida</taxon>
        <taxon>Philodinidae</taxon>
        <taxon>Rotaria</taxon>
    </lineage>
</organism>
<evidence type="ECO:0000313" key="3">
    <source>
        <dbReference type="EMBL" id="CAF1279987.1"/>
    </source>
</evidence>